<dbReference type="SUPFAM" id="SSF53300">
    <property type="entry name" value="vWA-like"/>
    <property type="match status" value="1"/>
</dbReference>
<keyword evidence="2" id="KW-0472">Membrane</keyword>
<feature type="transmembrane region" description="Helical" evidence="2">
    <location>
        <begin position="12"/>
        <end position="29"/>
    </location>
</feature>
<keyword evidence="2" id="KW-1133">Transmembrane helix</keyword>
<keyword evidence="1" id="KW-0175">Coiled coil</keyword>
<dbReference type="OrthoDB" id="9763076at2"/>
<accession>A0A1I2G1U3</accession>
<evidence type="ECO:0000313" key="4">
    <source>
        <dbReference type="Proteomes" id="UP000199513"/>
    </source>
</evidence>
<proteinExistence type="predicted"/>
<keyword evidence="4" id="KW-1185">Reference proteome</keyword>
<dbReference type="PANTHER" id="PTHR37947">
    <property type="entry name" value="BLL2462 PROTEIN"/>
    <property type="match status" value="1"/>
</dbReference>
<dbReference type="InterPro" id="IPR029062">
    <property type="entry name" value="Class_I_gatase-like"/>
</dbReference>
<gene>
    <name evidence="3" type="ORF">SAMN04488541_10165</name>
</gene>
<evidence type="ECO:0008006" key="5">
    <source>
        <dbReference type="Google" id="ProtNLM"/>
    </source>
</evidence>
<feature type="coiled-coil region" evidence="1">
    <location>
        <begin position="86"/>
        <end position="113"/>
    </location>
</feature>
<dbReference type="CDD" id="cd00198">
    <property type="entry name" value="vWFA"/>
    <property type="match status" value="1"/>
</dbReference>
<dbReference type="SUPFAM" id="SSF52317">
    <property type="entry name" value="Class I glutamine amidotransferase-like"/>
    <property type="match status" value="1"/>
</dbReference>
<organism evidence="3 4">
    <name type="scientific">Thermoflexibacter ruber</name>
    <dbReference type="NCBI Taxonomy" id="1003"/>
    <lineage>
        <taxon>Bacteria</taxon>
        <taxon>Pseudomonadati</taxon>
        <taxon>Bacteroidota</taxon>
        <taxon>Cytophagia</taxon>
        <taxon>Cytophagales</taxon>
        <taxon>Thermoflexibacteraceae</taxon>
        <taxon>Thermoflexibacter</taxon>
    </lineage>
</organism>
<evidence type="ECO:0000256" key="1">
    <source>
        <dbReference type="SAM" id="Coils"/>
    </source>
</evidence>
<dbReference type="AlphaFoldDB" id="A0A1I2G1U3"/>
<protein>
    <recommendedName>
        <fullName evidence="5">VWA domain-containing protein</fullName>
    </recommendedName>
</protein>
<keyword evidence="2" id="KW-0812">Transmembrane</keyword>
<dbReference type="Gene3D" id="3.40.50.410">
    <property type="entry name" value="von Willebrand factor, type A domain"/>
    <property type="match status" value="1"/>
</dbReference>
<dbReference type="STRING" id="1003.SAMN04488541_10165"/>
<evidence type="ECO:0000313" key="3">
    <source>
        <dbReference type="EMBL" id="SFF10611.1"/>
    </source>
</evidence>
<dbReference type="RefSeq" id="WP_091544764.1">
    <property type="nucleotide sequence ID" value="NZ_FONY01000016.1"/>
</dbReference>
<name>A0A1I2G1U3_9BACT</name>
<feature type="transmembrane region" description="Helical" evidence="2">
    <location>
        <begin position="41"/>
        <end position="62"/>
    </location>
</feature>
<sequence length="697" mass="79125">MTNLFTEYSPYFLILCVLVGLAYAILLYTKEAPWGLSLNRILASLRFLLVSLICFLLLNPFIRLIKNYFEKPVIVIAIDNSQSIPLTNDTTAINALKKELDVLSNELKDKEFEVAIQTLNEGTSEEKVSNVKFDHPSTNLGNLLSTVQSNYENRNLAGVILLSDGIYNQGVAPTYSTYNMSIHTIGIGDTVPQSDLSLKAVYHNKIAYLGNKFPILAEINNTGFLGKQTSLVLSQNGNIIESKTLNFTKENELQQVQFLVEAKEKGMSHYIVELKALGGEFTARNNTKHIYIDILDGREKILMLAASPHPDIKAIRSAMEKNENYQIDVFIPDLMPAEQLKKNEKYDLVIFHQLPSKRGVTANNLMKEIMAKNIPSIFIIGSETNLLNFNNLQVGVNVLASGFQTDKVTPAFNNNFNRFNFSDEKKSVVGRYPPITVPFGNYRIAANSEVVLYQRVGSLVTEKPLLVVNENNDKKTAIVIGEGLWQWRLQEYAKNENQEAFDEFFPKLIQYVSAKEDKRKFRVNTTLSEYLSTESVLFETEAYNDIYEKIYGQKIDLQLTDEKGNRTNYTYTNASEGFKYKINELPQGIYRFKANTVIEGKQESATGEFTIRELQIEALNTTADFNLLRQLSKQTGGIFVKSENLNQLKEKLLTAKAQSTIHSSEEVSELIHLKWLFFLLISLVSVEWFVRKFRGSY</sequence>
<evidence type="ECO:0000256" key="2">
    <source>
        <dbReference type="SAM" id="Phobius"/>
    </source>
</evidence>
<dbReference type="Proteomes" id="UP000199513">
    <property type="component" value="Unassembled WGS sequence"/>
</dbReference>
<dbReference type="PANTHER" id="PTHR37947:SF1">
    <property type="entry name" value="BLL2462 PROTEIN"/>
    <property type="match status" value="1"/>
</dbReference>
<dbReference type="InterPro" id="IPR036465">
    <property type="entry name" value="vWFA_dom_sf"/>
</dbReference>
<reference evidence="3 4" key="1">
    <citation type="submission" date="2016-10" db="EMBL/GenBank/DDBJ databases">
        <authorList>
            <person name="de Groot N.N."/>
        </authorList>
    </citation>
    <scope>NUCLEOTIDE SEQUENCE [LARGE SCALE GENOMIC DNA]</scope>
    <source>
        <strain>GEY</strain>
        <strain evidence="4">DSM 9560</strain>
    </source>
</reference>
<dbReference type="EMBL" id="FONY01000016">
    <property type="protein sequence ID" value="SFF10611.1"/>
    <property type="molecule type" value="Genomic_DNA"/>
</dbReference>